<evidence type="ECO:0000256" key="1">
    <source>
        <dbReference type="SAM" id="Phobius"/>
    </source>
</evidence>
<organism evidence="2 3">
    <name type="scientific">Viridothelium virens</name>
    <name type="common">Speckled blister lichen</name>
    <name type="synonym">Trypethelium virens</name>
    <dbReference type="NCBI Taxonomy" id="1048519"/>
    <lineage>
        <taxon>Eukaryota</taxon>
        <taxon>Fungi</taxon>
        <taxon>Dikarya</taxon>
        <taxon>Ascomycota</taxon>
        <taxon>Pezizomycotina</taxon>
        <taxon>Dothideomycetes</taxon>
        <taxon>Dothideomycetes incertae sedis</taxon>
        <taxon>Trypetheliales</taxon>
        <taxon>Trypetheliaceae</taxon>
        <taxon>Viridothelium</taxon>
    </lineage>
</organism>
<evidence type="ECO:0000313" key="2">
    <source>
        <dbReference type="EMBL" id="KAF2238484.1"/>
    </source>
</evidence>
<keyword evidence="3" id="KW-1185">Reference proteome</keyword>
<evidence type="ECO:0000313" key="3">
    <source>
        <dbReference type="Proteomes" id="UP000800092"/>
    </source>
</evidence>
<proteinExistence type="predicted"/>
<dbReference type="AlphaFoldDB" id="A0A6A6HK13"/>
<gene>
    <name evidence="2" type="ORF">EV356DRAFT_262551</name>
</gene>
<protein>
    <submittedName>
        <fullName evidence="2">Uncharacterized protein</fullName>
    </submittedName>
</protein>
<reference evidence="2" key="1">
    <citation type="journal article" date="2020" name="Stud. Mycol.">
        <title>101 Dothideomycetes genomes: a test case for predicting lifestyles and emergence of pathogens.</title>
        <authorList>
            <person name="Haridas S."/>
            <person name="Albert R."/>
            <person name="Binder M."/>
            <person name="Bloem J."/>
            <person name="Labutti K."/>
            <person name="Salamov A."/>
            <person name="Andreopoulos B."/>
            <person name="Baker S."/>
            <person name="Barry K."/>
            <person name="Bills G."/>
            <person name="Bluhm B."/>
            <person name="Cannon C."/>
            <person name="Castanera R."/>
            <person name="Culley D."/>
            <person name="Daum C."/>
            <person name="Ezra D."/>
            <person name="Gonzalez J."/>
            <person name="Henrissat B."/>
            <person name="Kuo A."/>
            <person name="Liang C."/>
            <person name="Lipzen A."/>
            <person name="Lutzoni F."/>
            <person name="Magnuson J."/>
            <person name="Mondo S."/>
            <person name="Nolan M."/>
            <person name="Ohm R."/>
            <person name="Pangilinan J."/>
            <person name="Park H.-J."/>
            <person name="Ramirez L."/>
            <person name="Alfaro M."/>
            <person name="Sun H."/>
            <person name="Tritt A."/>
            <person name="Yoshinaga Y."/>
            <person name="Zwiers L.-H."/>
            <person name="Turgeon B."/>
            <person name="Goodwin S."/>
            <person name="Spatafora J."/>
            <person name="Crous P."/>
            <person name="Grigoriev I."/>
        </authorList>
    </citation>
    <scope>NUCLEOTIDE SEQUENCE</scope>
    <source>
        <strain evidence="2">Tuck. ex Michener</strain>
    </source>
</reference>
<sequence length="95" mass="10797">MHINDTYAPMSRPDVTMVRQRHSCISAQNMHAAQDYTLKRLKIQHRPHFLVDETKLGTPLQGSLLVLLLHCCKKFWVLLAIIVDACAVLASSSIW</sequence>
<keyword evidence="1" id="KW-1133">Transmembrane helix</keyword>
<name>A0A6A6HK13_VIRVR</name>
<dbReference type="Proteomes" id="UP000800092">
    <property type="component" value="Unassembled WGS sequence"/>
</dbReference>
<dbReference type="EMBL" id="ML991775">
    <property type="protein sequence ID" value="KAF2238484.1"/>
    <property type="molecule type" value="Genomic_DNA"/>
</dbReference>
<accession>A0A6A6HK13</accession>
<keyword evidence="1" id="KW-0812">Transmembrane</keyword>
<keyword evidence="1" id="KW-0472">Membrane</keyword>
<feature type="transmembrane region" description="Helical" evidence="1">
    <location>
        <begin position="75"/>
        <end position="94"/>
    </location>
</feature>